<reference evidence="1" key="1">
    <citation type="submission" date="2023-07" db="EMBL/GenBank/DDBJ databases">
        <title>Black Yeasts Isolated from many extreme environments.</title>
        <authorList>
            <person name="Coleine C."/>
            <person name="Stajich J.E."/>
            <person name="Selbmann L."/>
        </authorList>
    </citation>
    <scope>NUCLEOTIDE SEQUENCE</scope>
    <source>
        <strain evidence="1">CCFEE 5714</strain>
    </source>
</reference>
<dbReference type="EMBL" id="JAUTXU010000142">
    <property type="protein sequence ID" value="KAK3704182.1"/>
    <property type="molecule type" value="Genomic_DNA"/>
</dbReference>
<dbReference type="Proteomes" id="UP001281147">
    <property type="component" value="Unassembled WGS sequence"/>
</dbReference>
<accession>A0ACC3MUU8</accession>
<protein>
    <submittedName>
        <fullName evidence="1">Uncharacterized protein</fullName>
    </submittedName>
</protein>
<sequence length="225" mass="25410">MWCELAQNDLRSDLQVSSTYPKLRLAIYENLRQCSDRYHSWRRNHLTVASTGNGDVKVIASLSRTCKQVHSEVAELLYDRTFDIQVTNMPAEAPCSTQQPHEGYSFVKFIPRAAMSLALYRYHGAFSAPLLTAEKVLEMLATGSQLPHLSFHFGTGAFDAKKNLGVETDVARLRRAANREGRNGKEHRDRELVYAEGVVGLLQDIVLRQYNGNEERLLEALVADK</sequence>
<evidence type="ECO:0000313" key="2">
    <source>
        <dbReference type="Proteomes" id="UP001281147"/>
    </source>
</evidence>
<keyword evidence="2" id="KW-1185">Reference proteome</keyword>
<comment type="caution">
    <text evidence="1">The sequence shown here is derived from an EMBL/GenBank/DDBJ whole genome shotgun (WGS) entry which is preliminary data.</text>
</comment>
<gene>
    <name evidence="1" type="ORF">LTR37_014022</name>
</gene>
<evidence type="ECO:0000313" key="1">
    <source>
        <dbReference type="EMBL" id="KAK3704182.1"/>
    </source>
</evidence>
<organism evidence="1 2">
    <name type="scientific">Vermiconidia calcicola</name>
    <dbReference type="NCBI Taxonomy" id="1690605"/>
    <lineage>
        <taxon>Eukaryota</taxon>
        <taxon>Fungi</taxon>
        <taxon>Dikarya</taxon>
        <taxon>Ascomycota</taxon>
        <taxon>Pezizomycotina</taxon>
        <taxon>Dothideomycetes</taxon>
        <taxon>Dothideomycetidae</taxon>
        <taxon>Mycosphaerellales</taxon>
        <taxon>Extremaceae</taxon>
        <taxon>Vermiconidia</taxon>
    </lineage>
</organism>
<proteinExistence type="predicted"/>
<name>A0ACC3MUU8_9PEZI</name>